<name>A0A364K5Y9_9BACL</name>
<evidence type="ECO:0000256" key="3">
    <source>
        <dbReference type="ARBA" id="ARBA00022692"/>
    </source>
</evidence>
<dbReference type="AlphaFoldDB" id="A0A364K5Y9"/>
<feature type="transmembrane region" description="Helical" evidence="7">
    <location>
        <begin position="12"/>
        <end position="35"/>
    </location>
</feature>
<reference evidence="9 10" key="1">
    <citation type="submission" date="2018-06" db="EMBL/GenBank/DDBJ databases">
        <title>Thermoflavimicrobium daqus sp. nov., a thermophilic microbe isolated from Moutai-flavour Daqu.</title>
        <authorList>
            <person name="Wang X."/>
            <person name="Zhou H."/>
        </authorList>
    </citation>
    <scope>NUCLEOTIDE SEQUENCE [LARGE SCALE GENOMIC DNA]</scope>
    <source>
        <strain evidence="9 10">FBKL4.011</strain>
    </source>
</reference>
<dbReference type="PANTHER" id="PTHR43731">
    <property type="entry name" value="RHOMBOID PROTEASE"/>
    <property type="match status" value="1"/>
</dbReference>
<protein>
    <recommendedName>
        <fullName evidence="8">Peptidase S54 rhomboid domain-containing protein</fullName>
    </recommendedName>
</protein>
<dbReference type="PANTHER" id="PTHR43731:SF14">
    <property type="entry name" value="PRESENILIN-ASSOCIATED RHOMBOID-LIKE PROTEIN, MITOCHONDRIAL"/>
    <property type="match status" value="1"/>
</dbReference>
<feature type="transmembrane region" description="Helical" evidence="7">
    <location>
        <begin position="155"/>
        <end position="188"/>
    </location>
</feature>
<dbReference type="OrthoDB" id="9813074at2"/>
<dbReference type="GO" id="GO:0016020">
    <property type="term" value="C:membrane"/>
    <property type="evidence" value="ECO:0007669"/>
    <property type="project" value="UniProtKB-SubCell"/>
</dbReference>
<keyword evidence="10" id="KW-1185">Reference proteome</keyword>
<keyword evidence="4" id="KW-0378">Hydrolase</keyword>
<evidence type="ECO:0000313" key="9">
    <source>
        <dbReference type="EMBL" id="RAL25725.1"/>
    </source>
</evidence>
<keyword evidence="3 7" id="KW-0812">Transmembrane</keyword>
<feature type="transmembrane region" description="Helical" evidence="7">
    <location>
        <begin position="64"/>
        <end position="88"/>
    </location>
</feature>
<comment type="caution">
    <text evidence="9">The sequence shown here is derived from an EMBL/GenBank/DDBJ whole genome shotgun (WGS) entry which is preliminary data.</text>
</comment>
<dbReference type="GO" id="GO:0004252">
    <property type="term" value="F:serine-type endopeptidase activity"/>
    <property type="evidence" value="ECO:0007669"/>
    <property type="project" value="InterPro"/>
</dbReference>
<evidence type="ECO:0000256" key="6">
    <source>
        <dbReference type="ARBA" id="ARBA00023136"/>
    </source>
</evidence>
<keyword evidence="5 7" id="KW-1133">Transmembrane helix</keyword>
<dbReference type="InterPro" id="IPR050925">
    <property type="entry name" value="Rhomboid_protease_S54"/>
</dbReference>
<feature type="transmembrane region" description="Helical" evidence="7">
    <location>
        <begin position="100"/>
        <end position="118"/>
    </location>
</feature>
<keyword evidence="6 7" id="KW-0472">Membrane</keyword>
<sequence length="196" mass="22711">MFGHTHIPLRRFPQIFPVVTSIILVHTVVCIMLLFTGQSQNPEMWIRYGAVEGWRIAEGEWWRLFLAPILHTQLLQFFLINFFIYIFAPQLEWLLGRFSILLLYLVSGMIFYFVIYLFDIPGIYLGSSGAVYGFLGVYLYLFVRRSLNVQMGMGLIALTVINLILNWSLIIPYLFSILSGFVLGAMILHFRNAESE</sequence>
<dbReference type="SUPFAM" id="SSF144091">
    <property type="entry name" value="Rhomboid-like"/>
    <property type="match status" value="1"/>
</dbReference>
<feature type="transmembrane region" description="Helical" evidence="7">
    <location>
        <begin position="124"/>
        <end position="143"/>
    </location>
</feature>
<evidence type="ECO:0000256" key="7">
    <source>
        <dbReference type="SAM" id="Phobius"/>
    </source>
</evidence>
<feature type="domain" description="Peptidase S54 rhomboid" evidence="8">
    <location>
        <begin position="59"/>
        <end position="187"/>
    </location>
</feature>
<dbReference type="RefSeq" id="WP_113658339.1">
    <property type="nucleotide sequence ID" value="NZ_KZ845665.1"/>
</dbReference>
<comment type="subcellular location">
    <subcellularLocation>
        <location evidence="1">Membrane</location>
        <topology evidence="1">Multi-pass membrane protein</topology>
    </subcellularLocation>
</comment>
<comment type="similarity">
    <text evidence="2">Belongs to the peptidase S54 family.</text>
</comment>
<gene>
    <name evidence="9" type="ORF">DL897_06525</name>
</gene>
<evidence type="ECO:0000256" key="1">
    <source>
        <dbReference type="ARBA" id="ARBA00004141"/>
    </source>
</evidence>
<organism evidence="9 10">
    <name type="scientific">Thermoflavimicrobium daqui</name>
    <dbReference type="NCBI Taxonomy" id="2137476"/>
    <lineage>
        <taxon>Bacteria</taxon>
        <taxon>Bacillati</taxon>
        <taxon>Bacillota</taxon>
        <taxon>Bacilli</taxon>
        <taxon>Bacillales</taxon>
        <taxon>Thermoactinomycetaceae</taxon>
        <taxon>Thermoflavimicrobium</taxon>
    </lineage>
</organism>
<dbReference type="Pfam" id="PF01694">
    <property type="entry name" value="Rhomboid"/>
    <property type="match status" value="1"/>
</dbReference>
<reference evidence="9 10" key="2">
    <citation type="submission" date="2018-06" db="EMBL/GenBank/DDBJ databases">
        <authorList>
            <person name="Zhirakovskaya E."/>
        </authorList>
    </citation>
    <scope>NUCLEOTIDE SEQUENCE [LARGE SCALE GENOMIC DNA]</scope>
    <source>
        <strain evidence="9 10">FBKL4.011</strain>
    </source>
</reference>
<proteinExistence type="inferred from homology"/>
<accession>A0A364K5Y9</accession>
<dbReference type="EMBL" id="QJKK01000003">
    <property type="protein sequence ID" value="RAL25725.1"/>
    <property type="molecule type" value="Genomic_DNA"/>
</dbReference>
<dbReference type="InterPro" id="IPR035952">
    <property type="entry name" value="Rhomboid-like_sf"/>
</dbReference>
<evidence type="ECO:0000256" key="2">
    <source>
        <dbReference type="ARBA" id="ARBA00009045"/>
    </source>
</evidence>
<evidence type="ECO:0000313" key="10">
    <source>
        <dbReference type="Proteomes" id="UP000251213"/>
    </source>
</evidence>
<dbReference type="Proteomes" id="UP000251213">
    <property type="component" value="Unassembled WGS sequence"/>
</dbReference>
<evidence type="ECO:0000256" key="4">
    <source>
        <dbReference type="ARBA" id="ARBA00022801"/>
    </source>
</evidence>
<evidence type="ECO:0000256" key="5">
    <source>
        <dbReference type="ARBA" id="ARBA00022989"/>
    </source>
</evidence>
<evidence type="ECO:0000259" key="8">
    <source>
        <dbReference type="Pfam" id="PF01694"/>
    </source>
</evidence>
<dbReference type="InterPro" id="IPR022764">
    <property type="entry name" value="Peptidase_S54_rhomboid_dom"/>
</dbReference>
<dbReference type="Gene3D" id="1.20.1540.10">
    <property type="entry name" value="Rhomboid-like"/>
    <property type="match status" value="1"/>
</dbReference>